<reference evidence="3" key="1">
    <citation type="journal article" date="2020" name="MBio">
        <title>Horizontal gene transfer to a defensive symbiont with a reduced genome amongst a multipartite beetle microbiome.</title>
        <authorList>
            <person name="Waterworth S.C."/>
            <person name="Florez L.V."/>
            <person name="Rees E.R."/>
            <person name="Hertweck C."/>
            <person name="Kaltenpoth M."/>
            <person name="Kwan J.C."/>
        </authorList>
    </citation>
    <scope>NUCLEOTIDE SEQUENCE [LARGE SCALE GENOMIC DNA]</scope>
</reference>
<dbReference type="SMART" id="SM00382">
    <property type="entry name" value="AAA"/>
    <property type="match status" value="1"/>
</dbReference>
<evidence type="ECO:0000259" key="1">
    <source>
        <dbReference type="SMART" id="SM00382"/>
    </source>
</evidence>
<organism evidence="2 3">
    <name type="scientific">Herbaspirillum frisingense</name>
    <dbReference type="NCBI Taxonomy" id="92645"/>
    <lineage>
        <taxon>Bacteria</taxon>
        <taxon>Pseudomonadati</taxon>
        <taxon>Pseudomonadota</taxon>
        <taxon>Betaproteobacteria</taxon>
        <taxon>Burkholderiales</taxon>
        <taxon>Oxalobacteraceae</taxon>
        <taxon>Herbaspirillum</taxon>
    </lineage>
</organism>
<dbReference type="PANTHER" id="PTHR13696">
    <property type="entry name" value="P-LOOP CONTAINING NUCLEOSIDE TRIPHOSPHATE HYDROLASE"/>
    <property type="match status" value="1"/>
</dbReference>
<evidence type="ECO:0000313" key="3">
    <source>
        <dbReference type="Proteomes" id="UP000462435"/>
    </source>
</evidence>
<protein>
    <recommendedName>
        <fullName evidence="1">AAA+ ATPase domain-containing protein</fullName>
    </recommendedName>
</protein>
<dbReference type="NCBIfam" id="TIGR03371">
    <property type="entry name" value="cellulose_yhjQ"/>
    <property type="match status" value="1"/>
</dbReference>
<dbReference type="AlphaFoldDB" id="A0A7V8FZ91"/>
<dbReference type="InterPro" id="IPR050678">
    <property type="entry name" value="DNA_Partitioning_ATPase"/>
</dbReference>
<feature type="domain" description="AAA+ ATPase" evidence="1">
    <location>
        <begin position="197"/>
        <end position="396"/>
    </location>
</feature>
<evidence type="ECO:0000313" key="2">
    <source>
        <dbReference type="EMBL" id="KAF1047127.1"/>
    </source>
</evidence>
<dbReference type="Gene3D" id="3.40.50.300">
    <property type="entry name" value="P-loop containing nucleotide triphosphate hydrolases"/>
    <property type="match status" value="1"/>
</dbReference>
<accession>A0A7V8FZ91</accession>
<comment type="caution">
    <text evidence="2">The sequence shown here is derived from an EMBL/GenBank/DDBJ whole genome shotgun (WGS) entry which is preliminary data.</text>
</comment>
<dbReference type="SUPFAM" id="SSF52540">
    <property type="entry name" value="P-loop containing nucleoside triphosphate hydrolases"/>
    <property type="match status" value="1"/>
</dbReference>
<proteinExistence type="predicted"/>
<dbReference type="PANTHER" id="PTHR13696:SF99">
    <property type="entry name" value="COBYRINIC ACID AC-DIAMIDE SYNTHASE"/>
    <property type="match status" value="1"/>
</dbReference>
<sequence>MANDISNLLGRFGANANGYLEVEHEIEYKELPKAPAVKPVAVAVVPANARESVNEAEETPAVSPAEDALPSVVAVAAGAPALADSPVVGERIEPVIEDLPELVKATTAAAVAPAALAGPVTPAAQATEAALAAPAAPAMQTAPAAAPAMPAVTASVHPIPSSLRSLLSEAALEREARARDEEAAHQVPINAVPTVTPAQVIAVVSPKGGVGKTTISAALAVALNPKGRVVAIDLDPQNALQYHLGAAHQSDAGLVAASWSAALRDGATGTRVLPHGVLSEEERRALEQRMAGDSHWLAGQLARMNLHADDVVILDTPAGRTPYLEQALAAADQVAVVLTPDAGSFMALDHLASIFDERENCGFIVNQFDASRTFSQDMLAVLKRRFGARLIGVVSLDHAIGEALAYGHTLAGNEQLPLWQEMRAIGVALTPDAKATVRAGGCA</sequence>
<dbReference type="InterPro" id="IPR017746">
    <property type="entry name" value="Cellulose_synthase_operon_BcsQ"/>
</dbReference>
<dbReference type="Proteomes" id="UP000462435">
    <property type="component" value="Unassembled WGS sequence"/>
</dbReference>
<dbReference type="CDD" id="cd02042">
    <property type="entry name" value="ParAB_family"/>
    <property type="match status" value="1"/>
</dbReference>
<dbReference type="InterPro" id="IPR003593">
    <property type="entry name" value="AAA+_ATPase"/>
</dbReference>
<dbReference type="EMBL" id="WNDX01000014">
    <property type="protein sequence ID" value="KAF1047127.1"/>
    <property type="molecule type" value="Genomic_DNA"/>
</dbReference>
<name>A0A7V8FZ91_9BURK</name>
<gene>
    <name evidence="2" type="ORF">GAK35_00778</name>
</gene>
<dbReference type="InterPro" id="IPR027417">
    <property type="entry name" value="P-loop_NTPase"/>
</dbReference>
<dbReference type="Pfam" id="PF06564">
    <property type="entry name" value="CBP_BcsQ"/>
    <property type="match status" value="1"/>
</dbReference>